<name>A0A3S4BF18_9MYCO</name>
<keyword evidence="2" id="KW-0805">Transcription regulation</keyword>
<dbReference type="EMBL" id="LR130759">
    <property type="protein sequence ID" value="VDM86870.1"/>
    <property type="molecule type" value="Genomic_DNA"/>
</dbReference>
<dbReference type="InterPro" id="IPR036390">
    <property type="entry name" value="WH_DNA-bd_sf"/>
</dbReference>
<evidence type="ECO:0000256" key="1">
    <source>
        <dbReference type="ARBA" id="ARBA00022798"/>
    </source>
</evidence>
<evidence type="ECO:0000256" key="4">
    <source>
        <dbReference type="ARBA" id="ARBA00023163"/>
    </source>
</evidence>
<dbReference type="PANTHER" id="PTHR30136">
    <property type="entry name" value="HELIX-TURN-HELIX TRANSCRIPTIONAL REGULATOR, ICLR FAMILY"/>
    <property type="match status" value="1"/>
</dbReference>
<dbReference type="Pfam" id="PF09339">
    <property type="entry name" value="HTH_IclR"/>
    <property type="match status" value="1"/>
</dbReference>
<evidence type="ECO:0000256" key="3">
    <source>
        <dbReference type="ARBA" id="ARBA00023125"/>
    </source>
</evidence>
<sequence>MRHTTTLFCIIEQMDSTLLKGLRVLECLARSGEPRRVTDVARELELARSNVHRTLATLVEAGYVDVDPQSHRYTCTLRLFELGSRVAEGIEVKSAARPFMQTLGIQTQETVHLAVLRGAEVVYLDKVESPQPVRAYSSVGGRAPAHCVASGKALLSALSMDQLASALPGEDLPRWTGRTIPTMQSLKVELAKIRDRGYADNRGEWRADVGGIAASVSEASGAAVAAIGISGPIERVTRHHDEFRDAVVAAAQAISRALGYVHASGS</sequence>
<feature type="domain" description="IclR-ED" evidence="8">
    <location>
        <begin position="78"/>
        <end position="260"/>
    </location>
</feature>
<dbReference type="Pfam" id="PF01614">
    <property type="entry name" value="IclR_C"/>
    <property type="match status" value="1"/>
</dbReference>
<dbReference type="SUPFAM" id="SSF55781">
    <property type="entry name" value="GAF domain-like"/>
    <property type="match status" value="1"/>
</dbReference>
<dbReference type="OrthoDB" id="9000968at2"/>
<dbReference type="Proteomes" id="UP000269998">
    <property type="component" value="Chromosome"/>
</dbReference>
<keyword evidence="4" id="KW-0804">Transcription</keyword>
<dbReference type="SMART" id="SM00346">
    <property type="entry name" value="HTH_ICLR"/>
    <property type="match status" value="1"/>
</dbReference>
<dbReference type="InterPro" id="IPR005471">
    <property type="entry name" value="Tscrpt_reg_IclR_N"/>
</dbReference>
<dbReference type="GO" id="GO:0006071">
    <property type="term" value="P:glycerol metabolic process"/>
    <property type="evidence" value="ECO:0007669"/>
    <property type="project" value="UniProtKB-KW"/>
</dbReference>
<evidence type="ECO:0000259" key="8">
    <source>
        <dbReference type="PROSITE" id="PS51078"/>
    </source>
</evidence>
<gene>
    <name evidence="9" type="primary">kdgR_1</name>
    <name evidence="9" type="ORF">MB901379_00397</name>
</gene>
<dbReference type="InterPro" id="IPR029016">
    <property type="entry name" value="GAF-like_dom_sf"/>
</dbReference>
<keyword evidence="3" id="KW-0238">DNA-binding</keyword>
<organism evidence="9 10">
    <name type="scientific">Mycobacterium basiliense</name>
    <dbReference type="NCBI Taxonomy" id="2094119"/>
    <lineage>
        <taxon>Bacteria</taxon>
        <taxon>Bacillati</taxon>
        <taxon>Actinomycetota</taxon>
        <taxon>Actinomycetes</taxon>
        <taxon>Mycobacteriales</taxon>
        <taxon>Mycobacteriaceae</taxon>
        <taxon>Mycobacterium</taxon>
    </lineage>
</organism>
<dbReference type="Gene3D" id="3.30.450.40">
    <property type="match status" value="1"/>
</dbReference>
<evidence type="ECO:0000256" key="2">
    <source>
        <dbReference type="ARBA" id="ARBA00023015"/>
    </source>
</evidence>
<dbReference type="GO" id="GO:0003700">
    <property type="term" value="F:DNA-binding transcription factor activity"/>
    <property type="evidence" value="ECO:0007669"/>
    <property type="project" value="TreeGrafter"/>
</dbReference>
<dbReference type="PANTHER" id="PTHR30136:SF24">
    <property type="entry name" value="HTH-TYPE TRANSCRIPTIONAL REPRESSOR ALLR"/>
    <property type="match status" value="1"/>
</dbReference>
<protein>
    <recommendedName>
        <fullName evidence="6">Glycerol operon regulatory protein</fullName>
    </recommendedName>
</protein>
<dbReference type="InterPro" id="IPR050707">
    <property type="entry name" value="HTH_MetabolicPath_Reg"/>
</dbReference>
<evidence type="ECO:0000259" key="7">
    <source>
        <dbReference type="PROSITE" id="PS51077"/>
    </source>
</evidence>
<proteinExistence type="predicted"/>
<keyword evidence="1" id="KW-0319">Glycerol metabolism</keyword>
<keyword evidence="10" id="KW-1185">Reference proteome</keyword>
<reference evidence="10" key="1">
    <citation type="submission" date="2018-02" db="EMBL/GenBank/DDBJ databases">
        <authorList>
            <person name="Seth-Smith MB H."/>
            <person name="Seth-Smith H."/>
        </authorList>
    </citation>
    <scope>NUCLEOTIDE SEQUENCE [LARGE SCALE GENOMIC DNA]</scope>
</reference>
<dbReference type="InterPro" id="IPR014757">
    <property type="entry name" value="Tscrpt_reg_IclR_C"/>
</dbReference>
<feature type="domain" description="HTH iclR-type" evidence="7">
    <location>
        <begin position="15"/>
        <end position="77"/>
    </location>
</feature>
<evidence type="ECO:0000313" key="9">
    <source>
        <dbReference type="EMBL" id="VDM86870.1"/>
    </source>
</evidence>
<comment type="function">
    <text evidence="5">May be an activator protein for the gylABX operon.</text>
</comment>
<dbReference type="GO" id="GO:0003677">
    <property type="term" value="F:DNA binding"/>
    <property type="evidence" value="ECO:0007669"/>
    <property type="project" value="UniProtKB-KW"/>
</dbReference>
<dbReference type="PROSITE" id="PS51077">
    <property type="entry name" value="HTH_ICLR"/>
    <property type="match status" value="1"/>
</dbReference>
<evidence type="ECO:0000256" key="6">
    <source>
        <dbReference type="ARBA" id="ARBA00070406"/>
    </source>
</evidence>
<dbReference type="InterPro" id="IPR036388">
    <property type="entry name" value="WH-like_DNA-bd_sf"/>
</dbReference>
<dbReference type="GO" id="GO:0045892">
    <property type="term" value="P:negative regulation of DNA-templated transcription"/>
    <property type="evidence" value="ECO:0007669"/>
    <property type="project" value="TreeGrafter"/>
</dbReference>
<dbReference type="FunFam" id="1.10.10.10:FF:000056">
    <property type="entry name" value="IclR family transcriptional regulator"/>
    <property type="match status" value="1"/>
</dbReference>
<dbReference type="SUPFAM" id="SSF46785">
    <property type="entry name" value="Winged helix' DNA-binding domain"/>
    <property type="match status" value="1"/>
</dbReference>
<evidence type="ECO:0000313" key="10">
    <source>
        <dbReference type="Proteomes" id="UP000269998"/>
    </source>
</evidence>
<accession>A0A3S4BF18</accession>
<dbReference type="RefSeq" id="WP_158015069.1">
    <property type="nucleotide sequence ID" value="NZ_CBCSKE010000029.1"/>
</dbReference>
<dbReference type="PROSITE" id="PS51078">
    <property type="entry name" value="ICLR_ED"/>
    <property type="match status" value="1"/>
</dbReference>
<dbReference type="Gene3D" id="1.10.10.10">
    <property type="entry name" value="Winged helix-like DNA-binding domain superfamily/Winged helix DNA-binding domain"/>
    <property type="match status" value="1"/>
</dbReference>
<evidence type="ECO:0000256" key="5">
    <source>
        <dbReference type="ARBA" id="ARBA00058938"/>
    </source>
</evidence>
<dbReference type="AlphaFoldDB" id="A0A3S4BF18"/>
<dbReference type="KEGG" id="mbai:MB901379_00397"/>